<keyword evidence="6 13" id="KW-0812">Transmembrane</keyword>
<feature type="transmembrane region" description="Helical" evidence="13">
    <location>
        <begin position="155"/>
        <end position="175"/>
    </location>
</feature>
<comment type="function">
    <text evidence="1">Putative pheromone receptor.</text>
</comment>
<evidence type="ECO:0000313" key="16">
    <source>
        <dbReference type="Proteomes" id="UP000694407"/>
    </source>
</evidence>
<sequence length="340" mass="38130">IDYFPLEDHPGLLFPCRTLWLGYQGTRRMAASDVAIGIIFLSQTVVGALGNSCVLLHYLVHYLMGFKVRHPDVMIQHLVVANLLALLCRGVPQTVAAFGVKVFLSDIGCKLLFYIHRVGRGVSIGSTCLLSVFQAIKISPEDSSCSELKVKAPKYIGFSIYLSWILYLLINIIIISSMTGKRSNNNATSLRDLGYCFSVDSEIMLRSLYVALVTFPDVVCVGLMLWASSSMVLILHRHKQRMQHVHKTSSLRSSPESRATKTILLLVSTFVIFYTLSCLFQICVTVIYNPHWLLVKMAAIVAGCFPALCPFLLMSRDSSASSHYLYWVRNRKNPDIRRNV</sequence>
<accession>A0A8C6A5Z8</accession>
<feature type="transmembrane region" description="Helical" evidence="13">
    <location>
        <begin position="294"/>
        <end position="313"/>
    </location>
</feature>
<comment type="similarity">
    <text evidence="3 13">Belongs to the G-protein coupled receptor 1 family.</text>
</comment>
<dbReference type="FunFam" id="1.20.1070.10:FF:000033">
    <property type="entry name" value="Vomeronasal type-1 receptor"/>
    <property type="match status" value="1"/>
</dbReference>
<comment type="subcellular location">
    <subcellularLocation>
        <location evidence="2 13">Cell membrane</location>
        <topology evidence="2 13">Multi-pass membrane protein</topology>
    </subcellularLocation>
</comment>
<dbReference type="Gene3D" id="1.20.1070.10">
    <property type="entry name" value="Rhodopsin 7-helix transmembrane proteins"/>
    <property type="match status" value="1"/>
</dbReference>
<evidence type="ECO:0000256" key="1">
    <source>
        <dbReference type="ARBA" id="ARBA00003878"/>
    </source>
</evidence>
<evidence type="ECO:0000256" key="3">
    <source>
        <dbReference type="ARBA" id="ARBA00010663"/>
    </source>
</evidence>
<feature type="transmembrane region" description="Helical" evidence="13">
    <location>
        <begin position="262"/>
        <end position="288"/>
    </location>
</feature>
<dbReference type="PROSITE" id="PS50262">
    <property type="entry name" value="G_PROTEIN_RECEP_F1_2"/>
    <property type="match status" value="1"/>
</dbReference>
<dbReference type="PANTHER" id="PTHR24062">
    <property type="entry name" value="VOMERONASAL TYPE-1 RECEPTOR"/>
    <property type="match status" value="1"/>
</dbReference>
<dbReference type="GO" id="GO:0016503">
    <property type="term" value="F:pheromone receptor activity"/>
    <property type="evidence" value="ECO:0007669"/>
    <property type="project" value="InterPro"/>
</dbReference>
<evidence type="ECO:0000256" key="12">
    <source>
        <dbReference type="ARBA" id="ARBA00023224"/>
    </source>
</evidence>
<evidence type="ECO:0000256" key="9">
    <source>
        <dbReference type="ARBA" id="ARBA00023136"/>
    </source>
</evidence>
<evidence type="ECO:0000256" key="2">
    <source>
        <dbReference type="ARBA" id="ARBA00004651"/>
    </source>
</evidence>
<dbReference type="Proteomes" id="UP000694407">
    <property type="component" value="Unplaced"/>
</dbReference>
<protein>
    <recommendedName>
        <fullName evidence="13">Vomeronasal type-1 receptor</fullName>
    </recommendedName>
</protein>
<keyword evidence="12 13" id="KW-0807">Transducer</keyword>
<dbReference type="PRINTS" id="PR01534">
    <property type="entry name" value="VOMERONASL1R"/>
</dbReference>
<evidence type="ECO:0000256" key="5">
    <source>
        <dbReference type="ARBA" id="ARBA00022507"/>
    </source>
</evidence>
<keyword evidence="9 13" id="KW-0472">Membrane</keyword>
<dbReference type="GO" id="GO:0019236">
    <property type="term" value="P:response to pheromone"/>
    <property type="evidence" value="ECO:0007669"/>
    <property type="project" value="UniProtKB-KW"/>
</dbReference>
<dbReference type="Pfam" id="PF03402">
    <property type="entry name" value="V1R"/>
    <property type="match status" value="1"/>
</dbReference>
<keyword evidence="11" id="KW-0325">Glycoprotein</keyword>
<evidence type="ECO:0000256" key="7">
    <source>
        <dbReference type="ARBA" id="ARBA00022989"/>
    </source>
</evidence>
<dbReference type="GO" id="GO:0007606">
    <property type="term" value="P:sensory perception of chemical stimulus"/>
    <property type="evidence" value="ECO:0007669"/>
    <property type="project" value="UniProtKB-ARBA"/>
</dbReference>
<evidence type="ECO:0000256" key="4">
    <source>
        <dbReference type="ARBA" id="ARBA00022475"/>
    </source>
</evidence>
<evidence type="ECO:0000256" key="6">
    <source>
        <dbReference type="ARBA" id="ARBA00022692"/>
    </source>
</evidence>
<dbReference type="AlphaFoldDB" id="A0A8C6A5Z8"/>
<reference evidence="15" key="1">
    <citation type="submission" date="2025-08" db="UniProtKB">
        <authorList>
            <consortium name="Ensembl"/>
        </authorList>
    </citation>
    <scope>IDENTIFICATION</scope>
</reference>
<keyword evidence="16" id="KW-1185">Reference proteome</keyword>
<keyword evidence="10 13" id="KW-0675">Receptor</keyword>
<proteinExistence type="inferred from homology"/>
<dbReference type="GeneTree" id="ENSGT00960000186612"/>
<evidence type="ECO:0000256" key="8">
    <source>
        <dbReference type="ARBA" id="ARBA00023040"/>
    </source>
</evidence>
<keyword evidence="8 13" id="KW-0297">G-protein coupled receptor</keyword>
<dbReference type="SUPFAM" id="SSF81321">
    <property type="entry name" value="Family A G protein-coupled receptor-like"/>
    <property type="match status" value="1"/>
</dbReference>
<evidence type="ECO:0000313" key="15">
    <source>
        <dbReference type="Ensembl" id="ENSMMMP00000025671.1"/>
    </source>
</evidence>
<name>A0A8C6A5Z8_MARMA</name>
<reference evidence="15" key="2">
    <citation type="submission" date="2025-09" db="UniProtKB">
        <authorList>
            <consortium name="Ensembl"/>
        </authorList>
    </citation>
    <scope>IDENTIFICATION</scope>
</reference>
<keyword evidence="4 13" id="KW-1003">Cell membrane</keyword>
<evidence type="ECO:0000256" key="11">
    <source>
        <dbReference type="ARBA" id="ARBA00023180"/>
    </source>
</evidence>
<feature type="domain" description="G-protein coupled receptors family 1 profile" evidence="14">
    <location>
        <begin position="50"/>
        <end position="313"/>
    </location>
</feature>
<evidence type="ECO:0000256" key="10">
    <source>
        <dbReference type="ARBA" id="ARBA00023170"/>
    </source>
</evidence>
<keyword evidence="7 13" id="KW-1133">Transmembrane helix</keyword>
<keyword evidence="5 13" id="KW-0589">Pheromone response</keyword>
<feature type="transmembrane region" description="Helical" evidence="13">
    <location>
        <begin position="34"/>
        <end position="60"/>
    </location>
</feature>
<feature type="transmembrane region" description="Helical" evidence="13">
    <location>
        <begin position="208"/>
        <end position="235"/>
    </location>
</feature>
<dbReference type="GO" id="GO:0005886">
    <property type="term" value="C:plasma membrane"/>
    <property type="evidence" value="ECO:0007669"/>
    <property type="project" value="UniProtKB-SubCell"/>
</dbReference>
<gene>
    <name evidence="15" type="primary">LOC107160741</name>
</gene>
<evidence type="ECO:0000256" key="13">
    <source>
        <dbReference type="RuleBase" id="RU364061"/>
    </source>
</evidence>
<dbReference type="InterPro" id="IPR017452">
    <property type="entry name" value="GPCR_Rhodpsn_7TM"/>
</dbReference>
<organism evidence="15 16">
    <name type="scientific">Marmota marmota marmota</name>
    <name type="common">Alpine marmot</name>
    <dbReference type="NCBI Taxonomy" id="9994"/>
    <lineage>
        <taxon>Eukaryota</taxon>
        <taxon>Metazoa</taxon>
        <taxon>Chordata</taxon>
        <taxon>Craniata</taxon>
        <taxon>Vertebrata</taxon>
        <taxon>Euteleostomi</taxon>
        <taxon>Mammalia</taxon>
        <taxon>Eutheria</taxon>
        <taxon>Euarchontoglires</taxon>
        <taxon>Glires</taxon>
        <taxon>Rodentia</taxon>
        <taxon>Sciuromorpha</taxon>
        <taxon>Sciuridae</taxon>
        <taxon>Xerinae</taxon>
        <taxon>Marmotini</taxon>
        <taxon>Marmota</taxon>
    </lineage>
</organism>
<dbReference type="InterPro" id="IPR004072">
    <property type="entry name" value="Vmron_rcpt_1"/>
</dbReference>
<evidence type="ECO:0000259" key="14">
    <source>
        <dbReference type="PROSITE" id="PS50262"/>
    </source>
</evidence>
<dbReference type="Ensembl" id="ENSMMMT00000029063.1">
    <property type="protein sequence ID" value="ENSMMMP00000025671.1"/>
    <property type="gene ID" value="ENSMMMG00000022515.1"/>
</dbReference>